<evidence type="ECO:0000313" key="1">
    <source>
        <dbReference type="EMBL" id="GIF72511.1"/>
    </source>
</evidence>
<dbReference type="Proteomes" id="UP000604117">
    <property type="component" value="Unassembled WGS sequence"/>
</dbReference>
<proteinExistence type="predicted"/>
<keyword evidence="2" id="KW-1185">Reference proteome</keyword>
<protein>
    <submittedName>
        <fullName evidence="1">Uncharacterized protein</fullName>
    </submittedName>
</protein>
<reference evidence="1 2" key="1">
    <citation type="submission" date="2021-01" db="EMBL/GenBank/DDBJ databases">
        <title>Whole genome shotgun sequence of Asanoa siamensis NBRC 107932.</title>
        <authorList>
            <person name="Komaki H."/>
            <person name="Tamura T."/>
        </authorList>
    </citation>
    <scope>NUCLEOTIDE SEQUENCE [LARGE SCALE GENOMIC DNA]</scope>
    <source>
        <strain evidence="1 2">NBRC 107932</strain>
    </source>
</reference>
<gene>
    <name evidence="1" type="ORF">Asi02nite_20290</name>
</gene>
<accession>A0ABQ4CMJ0</accession>
<dbReference type="EMBL" id="BONE01000012">
    <property type="protein sequence ID" value="GIF72511.1"/>
    <property type="molecule type" value="Genomic_DNA"/>
</dbReference>
<comment type="caution">
    <text evidence="1">The sequence shown here is derived from an EMBL/GenBank/DDBJ whole genome shotgun (WGS) entry which is preliminary data.</text>
</comment>
<organism evidence="1 2">
    <name type="scientific">Asanoa siamensis</name>
    <dbReference type="NCBI Taxonomy" id="926357"/>
    <lineage>
        <taxon>Bacteria</taxon>
        <taxon>Bacillati</taxon>
        <taxon>Actinomycetota</taxon>
        <taxon>Actinomycetes</taxon>
        <taxon>Micromonosporales</taxon>
        <taxon>Micromonosporaceae</taxon>
        <taxon>Asanoa</taxon>
    </lineage>
</organism>
<dbReference type="RefSeq" id="WP_203712037.1">
    <property type="nucleotide sequence ID" value="NZ_BONE01000012.1"/>
</dbReference>
<sequence>MRDALAGLSDEQLPELAVRWAAIEEFGGFVPADVLVGTMGELAGLARRARAAGEHLYCWICL</sequence>
<name>A0ABQ4CMJ0_9ACTN</name>
<evidence type="ECO:0000313" key="2">
    <source>
        <dbReference type="Proteomes" id="UP000604117"/>
    </source>
</evidence>